<dbReference type="Pfam" id="PF00476">
    <property type="entry name" value="DNA_pol_A"/>
    <property type="match status" value="1"/>
</dbReference>
<protein>
    <recommendedName>
        <fullName evidence="1">Mitochondrial DNA polymerase catalytic subunit</fullName>
    </recommendedName>
</protein>
<gene>
    <name evidence="3" type="ORF">Ciccas_011205</name>
</gene>
<proteinExistence type="predicted"/>
<dbReference type="InterPro" id="IPR002297">
    <property type="entry name" value="DNA-dir_DNA_pol_A_mt"/>
</dbReference>
<dbReference type="PANTHER" id="PTHR10267">
    <property type="entry name" value="DNA POLYMERASE SUBUNIT GAMMA-1"/>
    <property type="match status" value="1"/>
</dbReference>
<comment type="caution">
    <text evidence="3">The sequence shown here is derived from an EMBL/GenBank/DDBJ whole genome shotgun (WGS) entry which is preliminary data.</text>
</comment>
<dbReference type="SUPFAM" id="SSF56672">
    <property type="entry name" value="DNA/RNA polymerases"/>
    <property type="match status" value="1"/>
</dbReference>
<dbReference type="AlphaFoldDB" id="A0ABD2PRY4"/>
<accession>A0ABD2PRY4</accession>
<evidence type="ECO:0000256" key="1">
    <source>
        <dbReference type="ARBA" id="ARBA00031966"/>
    </source>
</evidence>
<evidence type="ECO:0000313" key="4">
    <source>
        <dbReference type="Proteomes" id="UP001626550"/>
    </source>
</evidence>
<dbReference type="PANTHER" id="PTHR10267:SF0">
    <property type="entry name" value="DNA POLYMERASE SUBUNIT GAMMA-1"/>
    <property type="match status" value="1"/>
</dbReference>
<sequence length="273" mass="30476">MALEGDKAQGTDIHTKVAKLIGISRDQAKVLNYARMYGSGQEFTSVLLSKYCANLTPEDAKKKAELILQQTKGNRVASKGKHKYLSSEWKNGSESEVFNKLESIAKSPNPQTPVLGASLTLALNPKLVKDDFLPSRINWVVQSSAVDYLHCLLVCMRWLLNKHSIEARLCISIHDEVRYICREEDSARVAFALQISNLITRALFAYKLGMHDLPQSVAFFSTVEIDQCLRKNPADDCKTPSNPEGLETEYKIPIGKSFTIQDIIQMTNGTLDP</sequence>
<reference evidence="3 4" key="1">
    <citation type="submission" date="2024-11" db="EMBL/GenBank/DDBJ databases">
        <title>Adaptive evolution of stress response genes in parasites aligns with host niche diversity.</title>
        <authorList>
            <person name="Hahn C."/>
            <person name="Resl P."/>
        </authorList>
    </citation>
    <scope>NUCLEOTIDE SEQUENCE [LARGE SCALE GENOMIC DNA]</scope>
    <source>
        <strain evidence="3">EGGRZ-B1_66</strain>
        <tissue evidence="3">Body</tissue>
    </source>
</reference>
<organism evidence="3 4">
    <name type="scientific">Cichlidogyrus casuarinus</name>
    <dbReference type="NCBI Taxonomy" id="1844966"/>
    <lineage>
        <taxon>Eukaryota</taxon>
        <taxon>Metazoa</taxon>
        <taxon>Spiralia</taxon>
        <taxon>Lophotrochozoa</taxon>
        <taxon>Platyhelminthes</taxon>
        <taxon>Monogenea</taxon>
        <taxon>Monopisthocotylea</taxon>
        <taxon>Dactylogyridea</taxon>
        <taxon>Ancyrocephalidae</taxon>
        <taxon>Cichlidogyrus</taxon>
    </lineage>
</organism>
<dbReference type="PRINTS" id="PR00867">
    <property type="entry name" value="DNAPOLG"/>
</dbReference>
<dbReference type="InterPro" id="IPR043502">
    <property type="entry name" value="DNA/RNA_pol_sf"/>
</dbReference>
<name>A0ABD2PRY4_9PLAT</name>
<feature type="domain" description="DNA-directed DNA polymerase family A palm" evidence="2">
    <location>
        <begin position="1"/>
        <end position="185"/>
    </location>
</feature>
<dbReference type="SMART" id="SM00482">
    <property type="entry name" value="POLAc"/>
    <property type="match status" value="1"/>
</dbReference>
<evidence type="ECO:0000259" key="2">
    <source>
        <dbReference type="SMART" id="SM00482"/>
    </source>
</evidence>
<dbReference type="Gene3D" id="1.10.150.20">
    <property type="entry name" value="5' to 3' exonuclease, C-terminal subdomain"/>
    <property type="match status" value="1"/>
</dbReference>
<dbReference type="Proteomes" id="UP001626550">
    <property type="component" value="Unassembled WGS sequence"/>
</dbReference>
<keyword evidence="4" id="KW-1185">Reference proteome</keyword>
<dbReference type="EMBL" id="JBJKFK010003128">
    <property type="protein sequence ID" value="KAL3310230.1"/>
    <property type="molecule type" value="Genomic_DNA"/>
</dbReference>
<evidence type="ECO:0000313" key="3">
    <source>
        <dbReference type="EMBL" id="KAL3310230.1"/>
    </source>
</evidence>
<dbReference type="InterPro" id="IPR001098">
    <property type="entry name" value="DNA-dir_DNA_pol_A_palm_dom"/>
</dbReference>